<evidence type="ECO:0000313" key="1">
    <source>
        <dbReference type="EMBL" id="RXZ62390.1"/>
    </source>
</evidence>
<protein>
    <submittedName>
        <fullName evidence="1">Spore coat protein</fullName>
    </submittedName>
</protein>
<keyword evidence="1" id="KW-0946">Virion</keyword>
<gene>
    <name evidence="1" type="ORF">ESZ91_08340</name>
</gene>
<dbReference type="AlphaFoldDB" id="A0A4Q2KER7"/>
<name>A0A4Q2KER7_9FIRM</name>
<organism evidence="1 2">
    <name type="scientific">Candidatus Borkfalkia ceftriaxoniphila</name>
    <dbReference type="NCBI Taxonomy" id="2508949"/>
    <lineage>
        <taxon>Bacteria</taxon>
        <taxon>Bacillati</taxon>
        <taxon>Bacillota</taxon>
        <taxon>Clostridia</taxon>
        <taxon>Christensenellales</taxon>
        <taxon>Christensenellaceae</taxon>
        <taxon>Candidatus Borkfalkia</taxon>
    </lineage>
</organism>
<dbReference type="EMBL" id="SDOZ01000002">
    <property type="protein sequence ID" value="RXZ62390.1"/>
    <property type="molecule type" value="Genomic_DNA"/>
</dbReference>
<accession>A0A4Q2KER7</accession>
<comment type="caution">
    <text evidence="1">The sequence shown here is derived from an EMBL/GenBank/DDBJ whole genome shotgun (WGS) entry which is preliminary data.</text>
</comment>
<dbReference type="RefSeq" id="WP_129226079.1">
    <property type="nucleotide sequence ID" value="NZ_SDOZ01000002.1"/>
</dbReference>
<reference evidence="1 2" key="1">
    <citation type="journal article" date="2019" name="Gut">
        <title>Antibiotics-induced monodominance of a novel gut bacterial order.</title>
        <authorList>
            <person name="Hildebrand F."/>
            <person name="Moitinho-Silva L."/>
            <person name="Blasche S."/>
            <person name="Jahn M.T."/>
            <person name="Gossmann T.I."/>
            <person name="Heuerta-Cepas J."/>
            <person name="Hercog R."/>
            <person name="Luetge M."/>
            <person name="Bahram M."/>
            <person name="Pryszlak A."/>
            <person name="Alves R.J."/>
            <person name="Waszak S.M."/>
            <person name="Zhu A."/>
            <person name="Ye L."/>
            <person name="Costea P.I."/>
            <person name="Aalvink S."/>
            <person name="Belzer C."/>
            <person name="Forslund S.K."/>
            <person name="Sunagawa S."/>
            <person name="Hentschel U."/>
            <person name="Merten C."/>
            <person name="Patil K.R."/>
            <person name="Benes V."/>
            <person name="Bork P."/>
        </authorList>
    </citation>
    <scope>NUCLEOTIDE SEQUENCE [LARGE SCALE GENOMIC DNA]</scope>
    <source>
        <strain evidence="1 2">HDS1380</strain>
    </source>
</reference>
<proteinExistence type="predicted"/>
<dbReference type="OrthoDB" id="1647790at2"/>
<dbReference type="InterPro" id="IPR012851">
    <property type="entry name" value="Spore_coat_CotF-like"/>
</dbReference>
<dbReference type="Proteomes" id="UP000291269">
    <property type="component" value="Unassembled WGS sequence"/>
</dbReference>
<evidence type="ECO:0000313" key="2">
    <source>
        <dbReference type="Proteomes" id="UP000291269"/>
    </source>
</evidence>
<sequence length="98" mass="11443">MAKLSKKESELNEQDSLQDMLNTEKMLMDNYLLAIKEGSTKSLRTMFMQNFNKAADDQYTVFKQMQEKGYYELQPAQKLMLDQKTQDFSKISKEIAQG</sequence>
<keyword evidence="2" id="KW-1185">Reference proteome</keyword>
<dbReference type="Pfam" id="PF07875">
    <property type="entry name" value="Coat_F"/>
    <property type="match status" value="1"/>
</dbReference>
<keyword evidence="1" id="KW-0167">Capsid protein</keyword>